<feature type="region of interest" description="Disordered" evidence="7">
    <location>
        <begin position="1"/>
        <end position="33"/>
    </location>
</feature>
<evidence type="ECO:0000256" key="7">
    <source>
        <dbReference type="SAM" id="MobiDB-lite"/>
    </source>
</evidence>
<proteinExistence type="inferred from homology"/>
<evidence type="ECO:0000313" key="9">
    <source>
        <dbReference type="EMBL" id="MYM19713.1"/>
    </source>
</evidence>
<feature type="binding site" evidence="6">
    <location>
        <begin position="102"/>
        <end position="104"/>
    </location>
    <ligand>
        <name>substrate</name>
    </ligand>
</feature>
<dbReference type="SUPFAM" id="SSF55040">
    <property type="entry name" value="Molybdenum cofactor biosynthesis protein C, MoaC"/>
    <property type="match status" value="1"/>
</dbReference>
<accession>A0A6N9H6Y4</accession>
<keyword evidence="5 6" id="KW-0456">Lyase</keyword>
<reference evidence="9 10" key="1">
    <citation type="submission" date="2020-01" db="EMBL/GenBank/DDBJ databases">
        <authorList>
            <person name="Deng T."/>
        </authorList>
    </citation>
    <scope>NUCLEOTIDE SEQUENCE [LARGE SCALE GENOMIC DNA]</scope>
    <source>
        <strain evidence="9 10">5221</strain>
    </source>
</reference>
<evidence type="ECO:0000313" key="10">
    <source>
        <dbReference type="Proteomes" id="UP000469215"/>
    </source>
</evidence>
<dbReference type="InterPro" id="IPR002820">
    <property type="entry name" value="Mopterin_CF_biosynth-C_dom"/>
</dbReference>
<dbReference type="InterPro" id="IPR047594">
    <property type="entry name" value="MoaC_bact/euk"/>
</dbReference>
<dbReference type="UniPathway" id="UPA00344"/>
<evidence type="ECO:0000256" key="3">
    <source>
        <dbReference type="ARBA" id="ARBA00012575"/>
    </source>
</evidence>
<feature type="compositionally biased region" description="Basic and acidic residues" evidence="7">
    <location>
        <begin position="219"/>
        <end position="230"/>
    </location>
</feature>
<keyword evidence="10" id="KW-1185">Reference proteome</keyword>
<feature type="compositionally biased region" description="Low complexity" evidence="7">
    <location>
        <begin position="183"/>
        <end position="206"/>
    </location>
</feature>
<comment type="similarity">
    <text evidence="6">Belongs to the MoaC family.</text>
</comment>
<dbReference type="InterPro" id="IPR050105">
    <property type="entry name" value="MoCo_biosynth_MoaA/MoaC"/>
</dbReference>
<comment type="subunit">
    <text evidence="6">Homohexamer; trimer of dimers.</text>
</comment>
<dbReference type="Proteomes" id="UP000469215">
    <property type="component" value="Unassembled WGS sequence"/>
</dbReference>
<dbReference type="HAMAP" id="MF_01224_B">
    <property type="entry name" value="MoaC_B"/>
    <property type="match status" value="1"/>
</dbReference>
<keyword evidence="4 6" id="KW-0501">Molybdenum cofactor biosynthesis</keyword>
<protein>
    <recommendedName>
        <fullName evidence="3 6">Cyclic pyranopterin monophosphate synthase</fullName>
        <ecNumber evidence="3 6">4.6.1.17</ecNumber>
    </recommendedName>
    <alternativeName>
        <fullName evidence="6">Molybdenum cofactor biosynthesis protein C</fullName>
    </alternativeName>
</protein>
<dbReference type="Pfam" id="PF01967">
    <property type="entry name" value="MoaC"/>
    <property type="match status" value="1"/>
</dbReference>
<dbReference type="InterPro" id="IPR036522">
    <property type="entry name" value="MoaC_sf"/>
</dbReference>
<dbReference type="PANTHER" id="PTHR22960">
    <property type="entry name" value="MOLYBDOPTERIN COFACTOR SYNTHESIS PROTEIN A"/>
    <property type="match status" value="1"/>
</dbReference>
<name>A0A6N9H6Y4_9MICO</name>
<dbReference type="GO" id="GO:0006777">
    <property type="term" value="P:Mo-molybdopterin cofactor biosynthetic process"/>
    <property type="evidence" value="ECO:0007669"/>
    <property type="project" value="UniProtKB-UniRule"/>
</dbReference>
<comment type="catalytic activity">
    <reaction evidence="1 6">
        <text>(8S)-3',8-cyclo-7,8-dihydroguanosine 5'-triphosphate = cyclic pyranopterin phosphate + diphosphate</text>
        <dbReference type="Rhea" id="RHEA:49580"/>
        <dbReference type="ChEBI" id="CHEBI:33019"/>
        <dbReference type="ChEBI" id="CHEBI:59648"/>
        <dbReference type="ChEBI" id="CHEBI:131766"/>
        <dbReference type="EC" id="4.6.1.17"/>
    </reaction>
</comment>
<organism evidence="9 10">
    <name type="scientific">Brevibacterium rongguiense</name>
    <dbReference type="NCBI Taxonomy" id="2695267"/>
    <lineage>
        <taxon>Bacteria</taxon>
        <taxon>Bacillati</taxon>
        <taxon>Actinomycetota</taxon>
        <taxon>Actinomycetes</taxon>
        <taxon>Micrococcales</taxon>
        <taxon>Brevibacteriaceae</taxon>
        <taxon>Brevibacterium</taxon>
    </lineage>
</organism>
<dbReference type="InterPro" id="IPR023045">
    <property type="entry name" value="MoaC"/>
</dbReference>
<gene>
    <name evidence="6 9" type="primary">moaC</name>
    <name evidence="9" type="ORF">GSY69_06950</name>
</gene>
<evidence type="ECO:0000256" key="1">
    <source>
        <dbReference type="ARBA" id="ARBA00001637"/>
    </source>
</evidence>
<dbReference type="PANTHER" id="PTHR22960:SF29">
    <property type="entry name" value="CYCLIC PYRANOPTERIN MONOPHOSPHATE SYNTHASE"/>
    <property type="match status" value="1"/>
</dbReference>
<dbReference type="EC" id="4.6.1.17" evidence="3 6"/>
<feature type="compositionally biased region" description="Polar residues" evidence="7">
    <location>
        <begin position="207"/>
        <end position="218"/>
    </location>
</feature>
<feature type="region of interest" description="Disordered" evidence="7">
    <location>
        <begin position="173"/>
        <end position="230"/>
    </location>
</feature>
<dbReference type="NCBIfam" id="NF006870">
    <property type="entry name" value="PRK09364.1"/>
    <property type="match status" value="1"/>
</dbReference>
<dbReference type="Gene3D" id="3.30.70.640">
    <property type="entry name" value="Molybdopterin cofactor biosynthesis C (MoaC) domain"/>
    <property type="match status" value="1"/>
</dbReference>
<evidence type="ECO:0000256" key="6">
    <source>
        <dbReference type="HAMAP-Rule" id="MF_01224"/>
    </source>
</evidence>
<evidence type="ECO:0000256" key="4">
    <source>
        <dbReference type="ARBA" id="ARBA00023150"/>
    </source>
</evidence>
<dbReference type="EMBL" id="WWEQ01000023">
    <property type="protein sequence ID" value="MYM19713.1"/>
    <property type="molecule type" value="Genomic_DNA"/>
</dbReference>
<comment type="function">
    <text evidence="6">Catalyzes the conversion of (8S)-3',8-cyclo-7,8-dihydroguanosine 5'-triphosphate to cyclic pyranopterin monophosphate (cPMP).</text>
</comment>
<sequence length="230" mass="23285">MSGGAHRPGPAQREPAAERGPAGTSGAAGRLSHLDEAGRAVMVDVSDKDVTKRRAVARGRVRTTRQVIALMRAGGLPKGEAVHTARLAGIMGAKRTAELIPMCHPLPLSGIDVDIELGEAEVRLVAAAKTTGRTGVEMEALTAVSIAALTVVDMIKAVDPAAVIGDITVVEKSGGKSGHWHSPADPAGTADDTSTAGSAGATDSAGNTETAGTAQRSADTPEHPAEKEPS</sequence>
<evidence type="ECO:0000256" key="2">
    <source>
        <dbReference type="ARBA" id="ARBA00005046"/>
    </source>
</evidence>
<dbReference type="NCBIfam" id="TIGR00581">
    <property type="entry name" value="moaC"/>
    <property type="match status" value="1"/>
</dbReference>
<feature type="binding site" evidence="6">
    <location>
        <begin position="138"/>
        <end position="139"/>
    </location>
    <ligand>
        <name>substrate</name>
    </ligand>
</feature>
<dbReference type="RefSeq" id="WP_160953145.1">
    <property type="nucleotide sequence ID" value="NZ_WWEQ01000023.1"/>
</dbReference>
<comment type="pathway">
    <text evidence="2 6">Cofactor biosynthesis; molybdopterin biosynthesis.</text>
</comment>
<evidence type="ECO:0000256" key="5">
    <source>
        <dbReference type="ARBA" id="ARBA00023239"/>
    </source>
</evidence>
<feature type="domain" description="Molybdopterin cofactor biosynthesis C (MoaC)" evidence="8">
    <location>
        <begin position="42"/>
        <end position="175"/>
    </location>
</feature>
<evidence type="ECO:0000259" key="8">
    <source>
        <dbReference type="Pfam" id="PF01967"/>
    </source>
</evidence>
<dbReference type="CDD" id="cd01420">
    <property type="entry name" value="MoaC_PE"/>
    <property type="match status" value="1"/>
</dbReference>
<dbReference type="AlphaFoldDB" id="A0A6N9H6Y4"/>
<dbReference type="GO" id="GO:0061799">
    <property type="term" value="F:cyclic pyranopterin monophosphate synthase activity"/>
    <property type="evidence" value="ECO:0007669"/>
    <property type="project" value="UniProtKB-UniRule"/>
</dbReference>
<comment type="caution">
    <text evidence="9">The sequence shown here is derived from an EMBL/GenBank/DDBJ whole genome shotgun (WGS) entry which is preliminary data.</text>
</comment>
<feature type="active site" evidence="6">
    <location>
        <position position="153"/>
    </location>
</feature>